<dbReference type="EMBL" id="LS483470">
    <property type="protein sequence ID" value="SQI37138.1"/>
    <property type="molecule type" value="Genomic_DNA"/>
</dbReference>
<reference evidence="2 3" key="1">
    <citation type="submission" date="2018-06" db="EMBL/GenBank/DDBJ databases">
        <authorList>
            <consortium name="Pathogen Informatics"/>
            <person name="Doyle S."/>
        </authorList>
    </citation>
    <scope>NUCLEOTIDE SEQUENCE [LARGE SCALE GENOMIC DNA]</scope>
    <source>
        <strain evidence="2 3">NCTC12151</strain>
    </source>
</reference>
<dbReference type="Proteomes" id="UP000249005">
    <property type="component" value="Chromosome 1"/>
</dbReference>
<dbReference type="OrthoDB" id="5959215at2"/>
<organism evidence="2 3">
    <name type="scientific">Leminorella richardii</name>
    <dbReference type="NCBI Taxonomy" id="158841"/>
    <lineage>
        <taxon>Bacteria</taxon>
        <taxon>Pseudomonadati</taxon>
        <taxon>Pseudomonadota</taxon>
        <taxon>Gammaproteobacteria</taxon>
        <taxon>Enterobacterales</taxon>
        <taxon>Budviciaceae</taxon>
        <taxon>Leminorella</taxon>
    </lineage>
</organism>
<dbReference type="AlphaFoldDB" id="A0A2X4UNB5"/>
<sequence length="265" mass="29253">MTLPRFSLLTLRRPLAILSMLALCWFSATASAAVDAEFKQGMAYADLRQALLADGWLPLRNLNCQTNVGGEAKVCSDLPEVDSCSGTGVCVMNFAHKSQGNIMRVGAEGDYTRWNDSAAKSAFAVRFWESQAVSPSPNATCPATDFTEFLIRYANDDSVKKGFTDPLIKVLEPVFDGDLGFDTEPVYLASADYEGFNLRHQPDGFHVVDYQGQVDPQPTKMNLDASSDKVRIVSYQYGMSEGNAYRFELRNGCWHLTESPYVPSP</sequence>
<name>A0A2X4UNB5_9GAMM</name>
<dbReference type="RefSeq" id="WP_111739572.1">
    <property type="nucleotide sequence ID" value="NZ_LR698987.1"/>
</dbReference>
<keyword evidence="3" id="KW-1185">Reference proteome</keyword>
<evidence type="ECO:0000313" key="3">
    <source>
        <dbReference type="Proteomes" id="UP000249005"/>
    </source>
</evidence>
<accession>A0A2X4UNB5</accession>
<evidence type="ECO:0000256" key="1">
    <source>
        <dbReference type="SAM" id="SignalP"/>
    </source>
</evidence>
<feature type="chain" id="PRO_5015905124" evidence="1">
    <location>
        <begin position="33"/>
        <end position="265"/>
    </location>
</feature>
<feature type="signal peptide" evidence="1">
    <location>
        <begin position="1"/>
        <end position="32"/>
    </location>
</feature>
<evidence type="ECO:0000313" key="2">
    <source>
        <dbReference type="EMBL" id="SQI37138.1"/>
    </source>
</evidence>
<keyword evidence="1" id="KW-0732">Signal</keyword>
<proteinExistence type="predicted"/>
<protein>
    <submittedName>
        <fullName evidence="2">Uncharacterized protein</fullName>
    </submittedName>
</protein>
<dbReference type="KEGG" id="lri:NCTC12151_01004"/>
<gene>
    <name evidence="2" type="ORF">NCTC12151_01004</name>
</gene>